<dbReference type="EMBL" id="AAGW02005471">
    <property type="status" value="NOT_ANNOTATED_CDS"/>
    <property type="molecule type" value="Genomic_DNA"/>
</dbReference>
<evidence type="ECO:0000256" key="2">
    <source>
        <dbReference type="SAM" id="SignalP"/>
    </source>
</evidence>
<reference evidence="3" key="3">
    <citation type="submission" date="2025-09" db="UniProtKB">
        <authorList>
            <consortium name="Ensembl"/>
        </authorList>
    </citation>
    <scope>IDENTIFICATION</scope>
    <source>
        <strain evidence="3">Thorbecke</strain>
    </source>
</reference>
<name>U3KP20_RABIT</name>
<feature type="signal peptide" evidence="2">
    <location>
        <begin position="1"/>
        <end position="15"/>
    </location>
</feature>
<gene>
    <name evidence="3" type="primary">TEX51</name>
</gene>
<feature type="chain" id="PRO_5023878405" evidence="2">
    <location>
        <begin position="16"/>
        <end position="206"/>
    </location>
</feature>
<protein>
    <submittedName>
        <fullName evidence="3">Testis expressed 51</fullName>
    </submittedName>
</protein>
<keyword evidence="4" id="KW-1185">Reference proteome</keyword>
<reference evidence="3 4" key="1">
    <citation type="journal article" date="2011" name="Nature">
        <title>A high-resolution map of human evolutionary constraint using 29 mammals.</title>
        <authorList>
            <person name="Lindblad-Toh K."/>
            <person name="Garber M."/>
            <person name="Zuk O."/>
            <person name="Lin M.F."/>
            <person name="Parker B.J."/>
            <person name="Washietl S."/>
            <person name="Kheradpour P."/>
            <person name="Ernst J."/>
            <person name="Jordan G."/>
            <person name="Mauceli E."/>
            <person name="Ward L.D."/>
            <person name="Lowe C.B."/>
            <person name="Holloway A.K."/>
            <person name="Clamp M."/>
            <person name="Gnerre S."/>
            <person name="Alfoldi J."/>
            <person name="Beal K."/>
            <person name="Chang J."/>
            <person name="Clawson H."/>
            <person name="Cuff J."/>
            <person name="Di Palma F."/>
            <person name="Fitzgerald S."/>
            <person name="Flicek P."/>
            <person name="Guttman M."/>
            <person name="Hubisz M.J."/>
            <person name="Jaffe D.B."/>
            <person name="Jungreis I."/>
            <person name="Kent W.J."/>
            <person name="Kostka D."/>
            <person name="Lara M."/>
            <person name="Martins A.L."/>
            <person name="Massingham T."/>
            <person name="Moltke I."/>
            <person name="Raney B.J."/>
            <person name="Rasmussen M.D."/>
            <person name="Robinson J."/>
            <person name="Stark A."/>
            <person name="Vilella A.J."/>
            <person name="Wen J."/>
            <person name="Xie X."/>
            <person name="Zody M.C."/>
            <person name="Baldwin J."/>
            <person name="Bloom T."/>
            <person name="Chin C.W."/>
            <person name="Heiman D."/>
            <person name="Nicol R."/>
            <person name="Nusbaum C."/>
            <person name="Young S."/>
            <person name="Wilkinson J."/>
            <person name="Worley K.C."/>
            <person name="Kovar C.L."/>
            <person name="Muzny D.M."/>
            <person name="Gibbs R.A."/>
            <person name="Cree A."/>
            <person name="Dihn H.H."/>
            <person name="Fowler G."/>
            <person name="Jhangiani S."/>
            <person name="Joshi V."/>
            <person name="Lee S."/>
            <person name="Lewis L.R."/>
            <person name="Nazareth L.V."/>
            <person name="Okwuonu G."/>
            <person name="Santibanez J."/>
            <person name="Warren W.C."/>
            <person name="Mardis E.R."/>
            <person name="Weinstock G.M."/>
            <person name="Wilson R.K."/>
            <person name="Delehaunty K."/>
            <person name="Dooling D."/>
            <person name="Fronik C."/>
            <person name="Fulton L."/>
            <person name="Fulton B."/>
            <person name="Graves T."/>
            <person name="Minx P."/>
            <person name="Sodergren E."/>
            <person name="Birney E."/>
            <person name="Margulies E.H."/>
            <person name="Herrero J."/>
            <person name="Green E.D."/>
            <person name="Haussler D."/>
            <person name="Siepel A."/>
            <person name="Goldman N."/>
            <person name="Pollard K.S."/>
            <person name="Pedersen J.S."/>
            <person name="Lander E.S."/>
            <person name="Kellis M."/>
        </authorList>
    </citation>
    <scope>NUCLEOTIDE SEQUENCE [LARGE SCALE GENOMIC DNA]</scope>
    <source>
        <strain evidence="3 4">Thorbecke inbred</strain>
    </source>
</reference>
<evidence type="ECO:0000256" key="1">
    <source>
        <dbReference type="SAM" id="Phobius"/>
    </source>
</evidence>
<feature type="transmembrane region" description="Helical" evidence="1">
    <location>
        <begin position="164"/>
        <end position="186"/>
    </location>
</feature>
<dbReference type="Proteomes" id="UP000001811">
    <property type="component" value="Chromosome 7"/>
</dbReference>
<keyword evidence="1" id="KW-0812">Transmembrane</keyword>
<dbReference type="eggNOG" id="ENOG502TAQ2">
    <property type="taxonomic scope" value="Eukaryota"/>
</dbReference>
<dbReference type="HOGENOM" id="CLU_2043549_0_0_1"/>
<dbReference type="Bgee" id="ENSOCUG00000029450">
    <property type="expression patterns" value="Expressed in testis"/>
</dbReference>
<dbReference type="PaxDb" id="9986-ENSOCUP00000026980"/>
<dbReference type="AlphaFoldDB" id="U3KP20"/>
<evidence type="ECO:0000313" key="3">
    <source>
        <dbReference type="Ensembl" id="ENSOCUP00000026980.2"/>
    </source>
</evidence>
<accession>U3KP20</accession>
<keyword evidence="1" id="KW-1133">Transmembrane helix</keyword>
<dbReference type="GeneTree" id="ENSGT01040000240573"/>
<evidence type="ECO:0000313" key="4">
    <source>
        <dbReference type="Proteomes" id="UP000001811"/>
    </source>
</evidence>
<proteinExistence type="predicted"/>
<sequence length="206" mass="23029">MLLLLLTCLLPTAGGKGCLRCWPELPALLNYDLQILWGSPGPPAELSQSLQSLFLEEDTLAKTAYLDRNHLEEATAKFFNELDQAIKKWRDDKPLLLEEVHMYKSLLAEKLTERSGELKERACNESCDIHTPLEITECANCGTHFFSCDDPALCPAKHRRNHKLALGISTILLVALAGGGCYALWLRKKKKEEAEKVAKESPAEPQ</sequence>
<keyword evidence="1" id="KW-0472">Membrane</keyword>
<reference evidence="3" key="2">
    <citation type="submission" date="2025-08" db="UniProtKB">
        <authorList>
            <consortium name="Ensembl"/>
        </authorList>
    </citation>
    <scope>IDENTIFICATION</scope>
    <source>
        <strain evidence="3">Thorbecke</strain>
    </source>
</reference>
<dbReference type="InParanoid" id="U3KP20"/>
<organism evidence="3 4">
    <name type="scientific">Oryctolagus cuniculus</name>
    <name type="common">Rabbit</name>
    <dbReference type="NCBI Taxonomy" id="9986"/>
    <lineage>
        <taxon>Eukaryota</taxon>
        <taxon>Metazoa</taxon>
        <taxon>Chordata</taxon>
        <taxon>Craniata</taxon>
        <taxon>Vertebrata</taxon>
        <taxon>Euteleostomi</taxon>
        <taxon>Mammalia</taxon>
        <taxon>Eutheria</taxon>
        <taxon>Euarchontoglires</taxon>
        <taxon>Glires</taxon>
        <taxon>Lagomorpha</taxon>
        <taxon>Leporidae</taxon>
        <taxon>Oryctolagus</taxon>
    </lineage>
</organism>
<dbReference type="Ensembl" id="ENSOCUT00000033932.2">
    <property type="protein sequence ID" value="ENSOCUP00000026980.2"/>
    <property type="gene ID" value="ENSOCUG00000029450.2"/>
</dbReference>
<keyword evidence="2" id="KW-0732">Signal</keyword>